<evidence type="ECO:0000256" key="4">
    <source>
        <dbReference type="ARBA" id="ARBA00023136"/>
    </source>
</evidence>
<feature type="domain" description="G-protein coupled receptors family 1 profile" evidence="6">
    <location>
        <begin position="74"/>
        <end position="330"/>
    </location>
</feature>
<dbReference type="Gene3D" id="1.20.1070.10">
    <property type="entry name" value="Rhodopsin 7-helix transmembrane proteins"/>
    <property type="match status" value="1"/>
</dbReference>
<dbReference type="GO" id="GO:0005549">
    <property type="term" value="F:odorant binding"/>
    <property type="evidence" value="ECO:0007669"/>
    <property type="project" value="TreeGrafter"/>
</dbReference>
<evidence type="ECO:0000313" key="8">
    <source>
        <dbReference type="Proteomes" id="UP000034805"/>
    </source>
</evidence>
<dbReference type="KEGG" id="sfm:108935102"/>
<gene>
    <name evidence="7" type="ORF">Z043_110596</name>
</gene>
<dbReference type="EMBL" id="JARO02003400">
    <property type="protein sequence ID" value="KPP70566.1"/>
    <property type="molecule type" value="Genomic_DNA"/>
</dbReference>
<feature type="transmembrane region" description="Helical" evidence="5">
    <location>
        <begin position="273"/>
        <end position="296"/>
    </location>
</feature>
<evidence type="ECO:0000256" key="1">
    <source>
        <dbReference type="ARBA" id="ARBA00004370"/>
    </source>
</evidence>
<dbReference type="OrthoDB" id="8856247at2759"/>
<evidence type="ECO:0000256" key="3">
    <source>
        <dbReference type="ARBA" id="ARBA00022989"/>
    </source>
</evidence>
<feature type="transmembrane region" description="Helical" evidence="5">
    <location>
        <begin position="229"/>
        <end position="252"/>
    </location>
</feature>
<feature type="transmembrane region" description="Helical" evidence="5">
    <location>
        <begin position="119"/>
        <end position="140"/>
    </location>
</feature>
<evidence type="ECO:0000259" key="6">
    <source>
        <dbReference type="PROSITE" id="PS50262"/>
    </source>
</evidence>
<comment type="caution">
    <text evidence="7">The sequence shown here is derived from an EMBL/GenBank/DDBJ whole genome shotgun (WGS) entry which is preliminary data.</text>
</comment>
<dbReference type="GO" id="GO:0016020">
    <property type="term" value="C:membrane"/>
    <property type="evidence" value="ECO:0007669"/>
    <property type="project" value="UniProtKB-SubCell"/>
</dbReference>
<keyword evidence="7" id="KW-0675">Receptor</keyword>
<feature type="transmembrane region" description="Helical" evidence="5">
    <location>
        <begin position="59"/>
        <end position="82"/>
    </location>
</feature>
<keyword evidence="3 5" id="KW-1133">Transmembrane helix</keyword>
<accession>A0A0P7VBN8</accession>
<dbReference type="Pfam" id="PF00001">
    <property type="entry name" value="7tm_1"/>
    <property type="match status" value="1"/>
</dbReference>
<evidence type="ECO:0000256" key="5">
    <source>
        <dbReference type="SAM" id="Phobius"/>
    </source>
</evidence>
<keyword evidence="2 5" id="KW-0812">Transmembrane</keyword>
<comment type="subcellular location">
    <subcellularLocation>
        <location evidence="1">Membrane</location>
    </subcellularLocation>
</comment>
<feature type="transmembrane region" description="Helical" evidence="5">
    <location>
        <begin position="94"/>
        <end position="113"/>
    </location>
</feature>
<dbReference type="GO" id="GO:0004930">
    <property type="term" value="F:G protein-coupled receptor activity"/>
    <property type="evidence" value="ECO:0007669"/>
    <property type="project" value="InterPro"/>
</dbReference>
<dbReference type="Proteomes" id="UP000034805">
    <property type="component" value="Unassembled WGS sequence"/>
</dbReference>
<dbReference type="AlphaFoldDB" id="A0A0P7VBN8"/>
<dbReference type="InterPro" id="IPR017452">
    <property type="entry name" value="GPCR_Rhodpsn_7TM"/>
</dbReference>
<dbReference type="InterPro" id="IPR052921">
    <property type="entry name" value="GPCR1_Superfamily_Member"/>
</dbReference>
<dbReference type="SUPFAM" id="SSF81321">
    <property type="entry name" value="Family A G protein-coupled receptor-like"/>
    <property type="match status" value="1"/>
</dbReference>
<reference evidence="7 8" key="1">
    <citation type="submission" date="2015-08" db="EMBL/GenBank/DDBJ databases">
        <title>The genome of the Asian arowana (Scleropages formosus).</title>
        <authorList>
            <person name="Tan M.H."/>
            <person name="Gan H.M."/>
            <person name="Croft L.J."/>
            <person name="Austin C.M."/>
        </authorList>
    </citation>
    <scope>NUCLEOTIDE SEQUENCE [LARGE SCALE GENOMIC DNA]</scope>
    <source>
        <strain evidence="7">Aro1</strain>
    </source>
</reference>
<dbReference type="InterPro" id="IPR000276">
    <property type="entry name" value="GPCR_Rhodpsn"/>
</dbReference>
<evidence type="ECO:0000313" key="7">
    <source>
        <dbReference type="EMBL" id="KPP70566.1"/>
    </source>
</evidence>
<organism evidence="7 8">
    <name type="scientific">Scleropages formosus</name>
    <name type="common">Asian bonytongue</name>
    <name type="synonym">Osteoglossum formosum</name>
    <dbReference type="NCBI Taxonomy" id="113540"/>
    <lineage>
        <taxon>Eukaryota</taxon>
        <taxon>Metazoa</taxon>
        <taxon>Chordata</taxon>
        <taxon>Craniata</taxon>
        <taxon>Vertebrata</taxon>
        <taxon>Euteleostomi</taxon>
        <taxon>Actinopterygii</taxon>
        <taxon>Neopterygii</taxon>
        <taxon>Teleostei</taxon>
        <taxon>Osteoglossocephala</taxon>
        <taxon>Osteoglossomorpha</taxon>
        <taxon>Osteoglossiformes</taxon>
        <taxon>Osteoglossidae</taxon>
        <taxon>Scleropages</taxon>
    </lineage>
</organism>
<name>A0A0P7VBN8_SCLFO</name>
<feature type="transmembrane region" description="Helical" evidence="5">
    <location>
        <begin position="308"/>
        <end position="330"/>
    </location>
</feature>
<protein>
    <submittedName>
        <fullName evidence="7">Putative G-protein coupled receptor 148</fullName>
    </submittedName>
</protein>
<keyword evidence="4 5" id="KW-0472">Membrane</keyword>
<dbReference type="GO" id="GO:0004984">
    <property type="term" value="F:olfactory receptor activity"/>
    <property type="evidence" value="ECO:0007669"/>
    <property type="project" value="TreeGrafter"/>
</dbReference>
<evidence type="ECO:0000256" key="2">
    <source>
        <dbReference type="ARBA" id="ARBA00022692"/>
    </source>
</evidence>
<dbReference type="PROSITE" id="PS50262">
    <property type="entry name" value="G_PROTEIN_RECEP_F1_2"/>
    <property type="match status" value="1"/>
</dbReference>
<dbReference type="CDD" id="cd00637">
    <property type="entry name" value="7tm_classA_rhodopsin-like"/>
    <property type="match status" value="1"/>
</dbReference>
<dbReference type="PANTHER" id="PTHR26451:SF928">
    <property type="entry name" value="G-PROTEIN COUPLED RECEPTOR 148-RELATED"/>
    <property type="match status" value="1"/>
</dbReference>
<dbReference type="PANTHER" id="PTHR26451">
    <property type="entry name" value="G_PROTEIN_RECEP_F1_2 DOMAIN-CONTAINING PROTEIN"/>
    <property type="match status" value="1"/>
</dbReference>
<sequence>MSTRDSVWSLLCTFGNWYHKSGYGEKHSRMANNSNSSLGPVELFLQEWQVFIPPKQMKYLQVCPMVSFLAVSPVVPVILAKVLRSPHLQQETRYLLLANALLSDLAFVSVYALTSVFNAAGMLMTMWGCTALLSLLGVLFSAGILSTMVMALDTSLAVLVPLRYLALWPVSRTRRVIGVTWVLSLFFPVALVGAFLWFHSPSPCTSHICSLPLLMVLTVSHSAPLKVTMLLTVTSILVILLLVFCGYVMLYWKTWHSGVWRGEQCSRGRGTFFIHYLHLFLSFFPMVMLVVELLLYSQLSTADLKTRLWVSLIVCNVLLVLPKVLAPYMYGFRYRDLRCSLLNFYGLHCKAVVSPQM</sequence>
<feature type="transmembrane region" description="Helical" evidence="5">
    <location>
        <begin position="178"/>
        <end position="198"/>
    </location>
</feature>
<proteinExistence type="predicted"/>